<evidence type="ECO:0000313" key="3">
    <source>
        <dbReference type="Proteomes" id="UP001461960"/>
    </source>
</evidence>
<dbReference type="Proteomes" id="UP001461960">
    <property type="component" value="Unassembled WGS sequence"/>
</dbReference>
<dbReference type="EMBL" id="JBDGHN010000007">
    <property type="protein sequence ID" value="MEN2752311.1"/>
    <property type="molecule type" value="Genomic_DNA"/>
</dbReference>
<reference evidence="2 3" key="1">
    <citation type="submission" date="2024-05" db="EMBL/GenBank/DDBJ databases">
        <authorList>
            <person name="Kim H.-Y."/>
            <person name="Kim E."/>
            <person name="Cai Y."/>
            <person name="Yang S.-M."/>
            <person name="Lee W."/>
        </authorList>
    </citation>
    <scope>NUCLEOTIDE SEQUENCE [LARGE SCALE GENOMIC DNA]</scope>
    <source>
        <strain evidence="2 3">FBL11</strain>
    </source>
</reference>
<evidence type="ECO:0000313" key="2">
    <source>
        <dbReference type="EMBL" id="MEN2752311.1"/>
    </source>
</evidence>
<evidence type="ECO:0000256" key="1">
    <source>
        <dbReference type="SAM" id="Coils"/>
    </source>
</evidence>
<name>A0ABU9XC60_9GAMM</name>
<keyword evidence="3" id="KW-1185">Reference proteome</keyword>
<dbReference type="RefSeq" id="WP_299221522.1">
    <property type="nucleotide sequence ID" value="NZ_JBDGHN010000007.1"/>
</dbReference>
<proteinExistence type="predicted"/>
<sequence length="331" mass="38656">MGLLDKAKEETNKYISPEDFLCFLSYRLDEPLKDVVSFLLYNRFDELVCEYYIDDHYRIYDYKNIGRKYKTSMLFNEIAKDGFLDYMLFYHRFYDEDLGNDELDLDYYEPIRMDFYYSLEQLQKLVFIKELNLPLEESNTLDYTIDDDHDNVIAKESKDNIRSIVFIDNSISEAERAKLEQDVINKYGESSQAHNFHKLITMASRGELPQQKTGFKSDKQIINELQEQVAQLTTYHNKAQDKVAELENQLAQSKAELADNSVDDEPTHHKSVGSMQALVTTLIKMAEYDKEDLADPYGELNKLIQAKAEVLGLSVKKDFIAKWLKKANDVL</sequence>
<gene>
    <name evidence="2" type="ORF">AAIR29_11795</name>
</gene>
<protein>
    <submittedName>
        <fullName evidence="2">Uncharacterized protein</fullName>
    </submittedName>
</protein>
<organism evidence="2 3">
    <name type="scientific">Psychrobacter saeujeotis</name>
    <dbReference type="NCBI Taxonomy" id="3143436"/>
    <lineage>
        <taxon>Bacteria</taxon>
        <taxon>Pseudomonadati</taxon>
        <taxon>Pseudomonadota</taxon>
        <taxon>Gammaproteobacteria</taxon>
        <taxon>Moraxellales</taxon>
        <taxon>Moraxellaceae</taxon>
        <taxon>Psychrobacter</taxon>
    </lineage>
</organism>
<accession>A0ABU9XC60</accession>
<comment type="caution">
    <text evidence="2">The sequence shown here is derived from an EMBL/GenBank/DDBJ whole genome shotgun (WGS) entry which is preliminary data.</text>
</comment>
<feature type="coiled-coil region" evidence="1">
    <location>
        <begin position="222"/>
        <end position="263"/>
    </location>
</feature>
<keyword evidence="1" id="KW-0175">Coiled coil</keyword>